<gene>
    <name evidence="1" type="ORF">HHL22_05410</name>
</gene>
<keyword evidence="2" id="KW-1185">Reference proteome</keyword>
<name>A0A7Y0AC68_9BACT</name>
<protein>
    <submittedName>
        <fullName evidence="1">Uncharacterized protein</fullName>
    </submittedName>
</protein>
<reference evidence="1 2" key="1">
    <citation type="submission" date="2020-04" db="EMBL/GenBank/DDBJ databases">
        <title>Hymenobacter polaris sp. nov., isolated from Arctic soil.</title>
        <authorList>
            <person name="Dahal R.H."/>
        </authorList>
    </citation>
    <scope>NUCLEOTIDE SEQUENCE [LARGE SCALE GENOMIC DNA]</scope>
    <source>
        <strain evidence="1 2">RP-2-7</strain>
    </source>
</reference>
<accession>A0A7Y0AC68</accession>
<evidence type="ECO:0000313" key="1">
    <source>
        <dbReference type="EMBL" id="NML64638.1"/>
    </source>
</evidence>
<dbReference type="RefSeq" id="WP_169529922.1">
    <property type="nucleotide sequence ID" value="NZ_JABBGH010000001.1"/>
</dbReference>
<dbReference type="EMBL" id="JABBGH010000001">
    <property type="protein sequence ID" value="NML64638.1"/>
    <property type="molecule type" value="Genomic_DNA"/>
</dbReference>
<proteinExistence type="predicted"/>
<dbReference type="Proteomes" id="UP000559626">
    <property type="component" value="Unassembled WGS sequence"/>
</dbReference>
<comment type="caution">
    <text evidence="1">The sequence shown here is derived from an EMBL/GenBank/DDBJ whole genome shotgun (WGS) entry which is preliminary data.</text>
</comment>
<evidence type="ECO:0000313" key="2">
    <source>
        <dbReference type="Proteomes" id="UP000559626"/>
    </source>
</evidence>
<dbReference type="AlphaFoldDB" id="A0A7Y0AC68"/>
<organism evidence="1 2">
    <name type="scientific">Hymenobacter polaris</name>
    <dbReference type="NCBI Taxonomy" id="2682546"/>
    <lineage>
        <taxon>Bacteria</taxon>
        <taxon>Pseudomonadati</taxon>
        <taxon>Bacteroidota</taxon>
        <taxon>Cytophagia</taxon>
        <taxon>Cytophagales</taxon>
        <taxon>Hymenobacteraceae</taxon>
        <taxon>Hymenobacter</taxon>
    </lineage>
</organism>
<sequence>MAIHNKSFYSNLNLQTGGFPSWDSISDEEWQNVLSNYVFKIADSFAFDNVFKKEDLFPDGLNYFTDWALDIVGLAEADGDVVCKFQLNKNCRDKLLEYEFAVHHFESEKFHNYYEFDFLYFFSNNRLIATYINHESEIMFHDLNDDEAALIETLEPHIKASFVDTSVFIAVVKANRQS</sequence>